<dbReference type="EMBL" id="KZ679007">
    <property type="protein sequence ID" value="PSS25130.1"/>
    <property type="molecule type" value="Genomic_DNA"/>
</dbReference>
<protein>
    <submittedName>
        <fullName evidence="3">Uncharacterized protein</fullName>
    </submittedName>
</protein>
<proteinExistence type="predicted"/>
<feature type="region of interest" description="Disordered" evidence="1">
    <location>
        <begin position="305"/>
        <end position="329"/>
    </location>
</feature>
<dbReference type="Proteomes" id="UP000241818">
    <property type="component" value="Unassembled WGS sequence"/>
</dbReference>
<keyword evidence="4" id="KW-1185">Reference proteome</keyword>
<feature type="compositionally biased region" description="Basic and acidic residues" evidence="1">
    <location>
        <begin position="305"/>
        <end position="317"/>
    </location>
</feature>
<feature type="transmembrane region" description="Helical" evidence="2">
    <location>
        <begin position="463"/>
        <end position="487"/>
    </location>
</feature>
<gene>
    <name evidence="3" type="ORF">M430DRAFT_55942</name>
</gene>
<reference evidence="3 4" key="1">
    <citation type="journal article" date="2018" name="New Phytol.">
        <title>Comparative genomics and transcriptomics depict ericoid mycorrhizal fungi as versatile saprotrophs and plant mutualists.</title>
        <authorList>
            <person name="Martino E."/>
            <person name="Morin E."/>
            <person name="Grelet G.A."/>
            <person name="Kuo A."/>
            <person name="Kohler A."/>
            <person name="Daghino S."/>
            <person name="Barry K.W."/>
            <person name="Cichocki N."/>
            <person name="Clum A."/>
            <person name="Dockter R.B."/>
            <person name="Hainaut M."/>
            <person name="Kuo R.C."/>
            <person name="LaButti K."/>
            <person name="Lindahl B.D."/>
            <person name="Lindquist E.A."/>
            <person name="Lipzen A."/>
            <person name="Khouja H.R."/>
            <person name="Magnuson J."/>
            <person name="Murat C."/>
            <person name="Ohm R.A."/>
            <person name="Singer S.W."/>
            <person name="Spatafora J.W."/>
            <person name="Wang M."/>
            <person name="Veneault-Fourrey C."/>
            <person name="Henrissat B."/>
            <person name="Grigoriev I.V."/>
            <person name="Martin F.M."/>
            <person name="Perotto S."/>
        </authorList>
    </citation>
    <scope>NUCLEOTIDE SEQUENCE [LARGE SCALE GENOMIC DNA]</scope>
    <source>
        <strain evidence="3 4">ATCC 22711</strain>
    </source>
</reference>
<evidence type="ECO:0000256" key="1">
    <source>
        <dbReference type="SAM" id="MobiDB-lite"/>
    </source>
</evidence>
<feature type="compositionally biased region" description="Low complexity" evidence="1">
    <location>
        <begin position="393"/>
        <end position="403"/>
    </location>
</feature>
<dbReference type="AlphaFoldDB" id="A0A2T3BA26"/>
<dbReference type="OrthoDB" id="10683805at2759"/>
<evidence type="ECO:0000313" key="3">
    <source>
        <dbReference type="EMBL" id="PSS25130.1"/>
    </source>
</evidence>
<accession>A0A2T3BA26</accession>
<keyword evidence="2" id="KW-0812">Transmembrane</keyword>
<name>A0A2T3BA26_AMORE</name>
<dbReference type="InParanoid" id="A0A2T3BA26"/>
<evidence type="ECO:0000313" key="4">
    <source>
        <dbReference type="Proteomes" id="UP000241818"/>
    </source>
</evidence>
<feature type="transmembrane region" description="Helical" evidence="2">
    <location>
        <begin position="499"/>
        <end position="528"/>
    </location>
</feature>
<sequence length="531" mass="61266">MSNTDLDILRFIEEAPWLVEGRTAAQLIWAVPITLESFLRGYKFHRLWYRTMDAFRDCWIVPRGDGSDERVSILPEEILRMIEFHVKGDAREAAAEEASMFINHVSESPMPTQAEILRNLQSQLQEPLELLDEDNLSKQKIQRYMAHMFTLTISPGLSMTYYETEYTRLTHVLLCIPWTLTEVSRCEGELLLEEQGDIKTRSRNMATHIANGVMDRQGWKTASDQNIAIVDPDYVTLSMDKVLRINLAIAEMELEVMKDFELLRPRPPGHSEGQEMVQSNELFRLAANHCYLPDDEAREINREHFGDDSDTENRELELGDENYFSDDSLGPEYSERMRKQHQASYRKILDIRPQPWPFKIDERYGKLWQPRLLLKHSSELNAWEREPEPQPEPRQQQEPMPQQEPVELDAGPVYFPYVAAPPRDQDTPKPFLTEEHKQRLAILLTPFLKRVKVIILALGTCCYAFMATLTLCSDHLAIATFLTVWYIHSIRLICNGSRAGFMGIVGLVVCGLLASKYETVALLLGLVIPRM</sequence>
<keyword evidence="2" id="KW-1133">Transmembrane helix</keyword>
<organism evidence="3 4">
    <name type="scientific">Amorphotheca resinae ATCC 22711</name>
    <dbReference type="NCBI Taxonomy" id="857342"/>
    <lineage>
        <taxon>Eukaryota</taxon>
        <taxon>Fungi</taxon>
        <taxon>Dikarya</taxon>
        <taxon>Ascomycota</taxon>
        <taxon>Pezizomycotina</taxon>
        <taxon>Leotiomycetes</taxon>
        <taxon>Helotiales</taxon>
        <taxon>Amorphothecaceae</taxon>
        <taxon>Amorphotheca</taxon>
    </lineage>
</organism>
<feature type="region of interest" description="Disordered" evidence="1">
    <location>
        <begin position="383"/>
        <end position="403"/>
    </location>
</feature>
<dbReference type="GeneID" id="36576653"/>
<evidence type="ECO:0000256" key="2">
    <source>
        <dbReference type="SAM" id="Phobius"/>
    </source>
</evidence>
<dbReference type="RefSeq" id="XP_024723729.1">
    <property type="nucleotide sequence ID" value="XM_024868572.1"/>
</dbReference>
<keyword evidence="2" id="KW-0472">Membrane</keyword>